<dbReference type="InterPro" id="IPR009057">
    <property type="entry name" value="Homeodomain-like_sf"/>
</dbReference>
<dbReference type="GO" id="GO:0000978">
    <property type="term" value="F:RNA polymerase II cis-regulatory region sequence-specific DNA binding"/>
    <property type="evidence" value="ECO:0007669"/>
    <property type="project" value="TreeGrafter"/>
</dbReference>
<dbReference type="Proteomes" id="UP000092993">
    <property type="component" value="Unassembled WGS sequence"/>
</dbReference>
<feature type="region of interest" description="Disordered" evidence="6">
    <location>
        <begin position="68"/>
        <end position="107"/>
    </location>
</feature>
<keyword evidence="3 4" id="KW-0539">Nucleus</keyword>
<accession>A0A1C7LUX5</accession>
<evidence type="ECO:0000313" key="8">
    <source>
        <dbReference type="EMBL" id="OBZ68006.1"/>
    </source>
</evidence>
<protein>
    <submittedName>
        <fullName evidence="8">Homeobox protein HD-10</fullName>
    </submittedName>
</protein>
<feature type="region of interest" description="Disordered" evidence="6">
    <location>
        <begin position="281"/>
        <end position="315"/>
    </location>
</feature>
<dbReference type="AlphaFoldDB" id="A0A1C7LUX5"/>
<keyword evidence="2 4" id="KW-0371">Homeobox</keyword>
<dbReference type="Gene3D" id="1.10.10.60">
    <property type="entry name" value="Homeodomain-like"/>
    <property type="match status" value="1"/>
</dbReference>
<dbReference type="GO" id="GO:0000981">
    <property type="term" value="F:DNA-binding transcription factor activity, RNA polymerase II-specific"/>
    <property type="evidence" value="ECO:0007669"/>
    <property type="project" value="InterPro"/>
</dbReference>
<dbReference type="InterPro" id="IPR050460">
    <property type="entry name" value="Distal-less_Homeobox_TF"/>
</dbReference>
<dbReference type="CDD" id="cd00086">
    <property type="entry name" value="homeodomain"/>
    <property type="match status" value="1"/>
</dbReference>
<dbReference type="PROSITE" id="PS50071">
    <property type="entry name" value="HOMEOBOX_2"/>
    <property type="match status" value="1"/>
</dbReference>
<evidence type="ECO:0000256" key="3">
    <source>
        <dbReference type="ARBA" id="ARBA00023242"/>
    </source>
</evidence>
<feature type="compositionally biased region" description="Low complexity" evidence="6">
    <location>
        <begin position="92"/>
        <end position="101"/>
    </location>
</feature>
<feature type="DNA-binding region" description="Homeobox" evidence="4">
    <location>
        <begin position="228"/>
        <end position="287"/>
    </location>
</feature>
<organism evidence="8 9">
    <name type="scientific">Grifola frondosa</name>
    <name type="common">Maitake</name>
    <name type="synonym">Polyporus frondosus</name>
    <dbReference type="NCBI Taxonomy" id="5627"/>
    <lineage>
        <taxon>Eukaryota</taxon>
        <taxon>Fungi</taxon>
        <taxon>Dikarya</taxon>
        <taxon>Basidiomycota</taxon>
        <taxon>Agaricomycotina</taxon>
        <taxon>Agaricomycetes</taxon>
        <taxon>Polyporales</taxon>
        <taxon>Grifolaceae</taxon>
        <taxon>Grifola</taxon>
    </lineage>
</organism>
<dbReference type="PROSITE" id="PS00027">
    <property type="entry name" value="HOMEOBOX_1"/>
    <property type="match status" value="1"/>
</dbReference>
<evidence type="ECO:0000256" key="1">
    <source>
        <dbReference type="ARBA" id="ARBA00023125"/>
    </source>
</evidence>
<dbReference type="PANTHER" id="PTHR24327">
    <property type="entry name" value="HOMEOBOX PROTEIN"/>
    <property type="match status" value="1"/>
</dbReference>
<dbReference type="SMART" id="SM00389">
    <property type="entry name" value="HOX"/>
    <property type="match status" value="1"/>
</dbReference>
<dbReference type="SUPFAM" id="SSF46689">
    <property type="entry name" value="Homeodomain-like"/>
    <property type="match status" value="1"/>
</dbReference>
<feature type="domain" description="Homeobox" evidence="7">
    <location>
        <begin position="226"/>
        <end position="286"/>
    </location>
</feature>
<name>A0A1C7LUX5_GRIFR</name>
<dbReference type="OrthoDB" id="6159439at2759"/>
<evidence type="ECO:0000259" key="7">
    <source>
        <dbReference type="PROSITE" id="PS50071"/>
    </source>
</evidence>
<reference evidence="8 9" key="1">
    <citation type="submission" date="2016-03" db="EMBL/GenBank/DDBJ databases">
        <title>Whole genome sequencing of Grifola frondosa 9006-11.</title>
        <authorList>
            <person name="Min B."/>
            <person name="Park H."/>
            <person name="Kim J.-G."/>
            <person name="Cho H."/>
            <person name="Oh Y.-L."/>
            <person name="Kong W.-S."/>
            <person name="Choi I.-G."/>
        </authorList>
    </citation>
    <scope>NUCLEOTIDE SEQUENCE [LARGE SCALE GENOMIC DNA]</scope>
    <source>
        <strain evidence="8 9">9006-11</strain>
    </source>
</reference>
<dbReference type="InterPro" id="IPR017970">
    <property type="entry name" value="Homeobox_CS"/>
</dbReference>
<dbReference type="PANTHER" id="PTHR24327:SF41">
    <property type="entry name" value="BRAIN-SPECIFIC HOMEOBOX PROTEIN"/>
    <property type="match status" value="1"/>
</dbReference>
<evidence type="ECO:0000256" key="2">
    <source>
        <dbReference type="ARBA" id="ARBA00023155"/>
    </source>
</evidence>
<dbReference type="PRINTS" id="PR00031">
    <property type="entry name" value="HTHREPRESSR"/>
</dbReference>
<comment type="subcellular location">
    <subcellularLocation>
        <location evidence="4 5">Nucleus</location>
    </subcellularLocation>
</comment>
<gene>
    <name evidence="8" type="primary">HD-10_1</name>
    <name evidence="8" type="ORF">A0H81_11702</name>
</gene>
<feature type="compositionally biased region" description="Polar residues" evidence="6">
    <location>
        <begin position="281"/>
        <end position="308"/>
    </location>
</feature>
<feature type="compositionally biased region" description="Polar residues" evidence="6">
    <location>
        <begin position="68"/>
        <end position="87"/>
    </location>
</feature>
<dbReference type="Pfam" id="PF00046">
    <property type="entry name" value="Homeodomain"/>
    <property type="match status" value="1"/>
</dbReference>
<keyword evidence="1 4" id="KW-0238">DNA-binding</keyword>
<dbReference type="InterPro" id="IPR001356">
    <property type="entry name" value="HD"/>
</dbReference>
<keyword evidence="9" id="KW-1185">Reference proteome</keyword>
<evidence type="ECO:0000256" key="4">
    <source>
        <dbReference type="PROSITE-ProRule" id="PRU00108"/>
    </source>
</evidence>
<evidence type="ECO:0000256" key="5">
    <source>
        <dbReference type="RuleBase" id="RU000682"/>
    </source>
</evidence>
<dbReference type="InterPro" id="IPR000047">
    <property type="entry name" value="HTH_motif"/>
</dbReference>
<proteinExistence type="predicted"/>
<comment type="caution">
    <text evidence="8">The sequence shown here is derived from an EMBL/GenBank/DDBJ whole genome shotgun (WGS) entry which is preliminary data.</text>
</comment>
<dbReference type="EMBL" id="LUGG01000022">
    <property type="protein sequence ID" value="OBZ68006.1"/>
    <property type="molecule type" value="Genomic_DNA"/>
</dbReference>
<evidence type="ECO:0000256" key="6">
    <source>
        <dbReference type="SAM" id="MobiDB-lite"/>
    </source>
</evidence>
<dbReference type="GO" id="GO:0005634">
    <property type="term" value="C:nucleus"/>
    <property type="evidence" value="ECO:0007669"/>
    <property type="project" value="UniProtKB-SubCell"/>
</dbReference>
<dbReference type="STRING" id="5627.A0A1C7LUX5"/>
<evidence type="ECO:0000313" key="9">
    <source>
        <dbReference type="Proteomes" id="UP000092993"/>
    </source>
</evidence>
<sequence length="393" mass="42977">MIRAGERQPKQRTGLGYVLAKKSCRGSGNNNNPRRGLFGIGQGPFSFRIPHTQEPQQGRSDFTVPTYGQSQAGWPVNQGQGHQQQFSPDPRFGGQQQQSSFASYPSRASPNMFQDLHDSRTLPPLNMPQTQVHPGTQHLSMAGGHVRSPSNAGYSAAYAPFPPHQQPSAGYSYPAAPDPRNLPPPISPMTYDLPSGVIPGRRTSMSVDRTRAKYDPRIRAGTRCGAYDQEERKRADAEQLKVLNETYNRTAFPSTEERVELAKKLGMSARSVQIWFQNKRQAMRQSTRHAATSAPPTTNEPFPTSSHTPAPAPLPAPGYGMHAPMGPSSISQGYAPRPGGDIPLLHHPSGRLIPSPIHPPTIVPEATRKKKKTCVDTLDHIDRGLLSLYLPGP</sequence>